<evidence type="ECO:0000313" key="3">
    <source>
        <dbReference type="EMBL" id="OLP90162.1"/>
    </source>
</evidence>
<feature type="compositionally biased region" description="Low complexity" evidence="2">
    <location>
        <begin position="118"/>
        <end position="137"/>
    </location>
</feature>
<feature type="region of interest" description="Disordered" evidence="2">
    <location>
        <begin position="846"/>
        <end position="918"/>
    </location>
</feature>
<feature type="compositionally biased region" description="Acidic residues" evidence="2">
    <location>
        <begin position="2126"/>
        <end position="2144"/>
    </location>
</feature>
<name>A0A1Q9D4Q8_SYMMI</name>
<feature type="compositionally biased region" description="Polar residues" evidence="2">
    <location>
        <begin position="860"/>
        <end position="869"/>
    </location>
</feature>
<accession>A0A1Q9D4Q8</accession>
<evidence type="ECO:0000256" key="2">
    <source>
        <dbReference type="SAM" id="MobiDB-lite"/>
    </source>
</evidence>
<dbReference type="Gene3D" id="1.10.443.10">
    <property type="entry name" value="Intergrase catalytic core"/>
    <property type="match status" value="1"/>
</dbReference>
<feature type="compositionally biased region" description="Acidic residues" evidence="2">
    <location>
        <begin position="3569"/>
        <end position="3581"/>
    </location>
</feature>
<dbReference type="GO" id="GO:0006310">
    <property type="term" value="P:DNA recombination"/>
    <property type="evidence" value="ECO:0007669"/>
    <property type="project" value="UniProtKB-KW"/>
</dbReference>
<feature type="compositionally biased region" description="Basic and acidic residues" evidence="2">
    <location>
        <begin position="67"/>
        <end position="81"/>
    </location>
</feature>
<protein>
    <submittedName>
        <fullName evidence="3">Uncharacterized protein</fullName>
    </submittedName>
</protein>
<feature type="compositionally biased region" description="Pro residues" evidence="2">
    <location>
        <begin position="3530"/>
        <end position="3555"/>
    </location>
</feature>
<sequence length="3678" mass="395104">MAYRPSVQSAQPRVWHLTVHVMAEARLCRRAAGDFGGRASGAFAWRGGPGPKADLWAHAALLLGEEENSRREEEESSHYSEEYEQEFPSHVPMNGALYSSQQEDGTESEENASTDSQSKAGSATLSSQSSHQKSTRSQGRCSKPLSASRALPAMVRRLVAIALALLALPVSLALEDEDERAGIAHEPARAARTNFQSLQLPFVPCHGPWPMAASRTVTGWACSLYRLEEIQHCALKPDCRKLGKTVAHIAWVKRWEAASVLLGDAWAGNAQIDVVTLGAAASACRVAAGWRQGSELLASGRGRTIRSSAVLRGTSLGVVRAGGAWAAALALLTESQDHACRVSAVHVSTAAAAASEGRIWGVAAAILQAQSGVVLDPPAISSLVASLSKGSQWQGSLDVFVRHMAFLTVRLANAALTAMEVGELWPSAMALLEDLQQARLRQDIRGVNSAASAAAQGVGWRQDPFSRAMASDLPTDAQLAAITTIAQAIAWVGLDAAAWAAVDVALGNVPSLRILGNIPADALRLAVHAARVAVPESGTPGGPDHVPATQRGLTVVESTQVGLLWRVARRKAEKADAELFLTTPTPALTTGPGGVGTGAGTGQPAPAAAATGPGNDPAKRKIKVSSVLDQADEAEVPELNRAEIDGYFKVLEKNKGGPVRPETEPSPEQVSALKVRLVDLDMSPYADFALFVGFQHRFAKSLKFKNHLLQPDGSFRTVEVPGPPNYDAWLASWSVFENALLMFEVKDSAGDRIPMVTQSALDLYRDRFRDLVVRYPHVWHLLVVAEDRCRAEHFPRLRRKLTEDHDHGLEPRFQPGRPWERVFRVAAHDKEYWDEHVRDPAIRFMASGKVRAPPGGTGSGTDLTESQEGNRQRPPRKRKYKEKLDKQGETSGVPPPPTPRRKGGKGKGGKGLKRDAKGRFLTDQMGRNICFGYGEGVCTAETCGELTGPGGGKGPAFWELFAGKGGVTEAVRKALSGTGHQVWDPLDKHGARESWDLTKDDVFVETLEKIRRHRPMWIHMARLCRTFTRARDGRRDGGPGRLRSNAKPEGWGPEAEEGNLLALRAEAFAEEQEKGGRLFTIEHPLRSYMWDLKPFKKRRKEGRGTLVALDQCAFGASHQKPTGLLTNGECFHALAKRCREAPKHTHVPLKGKVWDETSGSEVWRTSLAAAYPEGMCRAMAEAFSRHLFADRPTSDKTAEAGRMSLPTGFKKLSWNKLEVREQENERCVGGMRGPAESVRKIPGWAKVGNLLRPSLCEAVEESKDLQRAFEEYSAEMDGKQWAERFGPVLAEVGAKVAAKMADALGASGLENVVGPTGWRHGLLGKMVEVAGDPEVDVPNWLGGETPLGVSKEVPGRGIFPKAGPTEAQLASYEFLAGRTAWDVDSNYTSYVEHSEESRKELLRLVEEGHLEKIGTWEQVVARWPGAIGTKIATLVKAKPDGTLKVRFVVDMRRTSSLCGPVQAREKRLNYSRWTLRTPSSTSGSPRKKRGFAVVKDSEGTYYAYRGVPFGLGTAPLTWGRTSALLTRAAQAVHHGDKHRAETYVDDPLLAVRGSKQERARRLLITLVFWSALGARLALHKLHRGTTVPWIGAELQVTRGGVRVQLDKARTESLLAKVEEALRGRGLVKGLRSLAGELSWVAGLVPQVRPWVTMLWAAVTAMLGPAPPGTRQRPQGTVFMPMVERPLLWIRSFLRGERGGISRHHTLRPIKQVQFFVRTDASTTGFGGILLSQEGVPLRYWHAELPPDVLATLGLPAGEPGHMTAYELLALFFSLVIWRRWLGNKAVAATAQLDNSSALKITAKLTSKEAICNRIAAEIALQVAWAQIHTFEHYRNTLNVEADALSRVGEGKDVPKRLRRVPRDSFPVEPLQSIAMKDWPRTEGLKKEKKERRKRQKEAGGQALGPEVDRCTLAAASLDSVTQADLLLAAWLEALALTYGLWVCGARGCSGEEEASPRRRQKKPKEKGAEDTDRVQGEAAAAEAPARAVGSEDSSHVSGRAPSVFEAGSQPDPVPESGPSAGLCHPPSEADLRPAHSWSRGPRAHSGGSPGMAGTRQVEPSDWLKLRTVTLLLEHNQEGEPVAAPSGRTAPKEENRSPPREGKGQGGSSKENPRPPPGCEGSKDYSYEYDEEDEEEEETSDDDPVELPSLTSLPACCSCPRQGAAVFHKKPRPAEDGVITRPDSAGNLLGVCLNPQGWGTLRFNQDGTMRRLCGHIVCPRCVVSTARGNTCRCCGAKTPSGAGQLPVSPPVHVRDRVPAEAVGPVGASKAGGAPHLVSPSVVVSKTQSKASLANAGRLPLVEGTPAEEPEPTSEPRSPAKRDAGECQIAGCPRRGGGDDGKGDGPKKKKKNRPSQKQRKRLAAQREAANRGADGEAGPSAEVKQEDTDYGEEELEELGGLARQVAVKASEAYARGTLASVRSRPLHHLEKAGATPGLGSSLRRFSERQLSVPLAPWERLLVTGVWRLVRADELASLRVGDVVFEQWEARVGQLARARSVGSQEARLFLGDSGLPLTTAQISGLVEDYAAAQQLPVKAEDGSRLYGSHSLRVTGALLAFHAGLAEEVVMTLERWRTRDAMMCYLREAPIIRAAEAAHQMAKATAGPASAPPPQNRQAVAFGAEEMLVQHGITGILHKPAAVSGWSLDLLERSRHDAEDRDLVGVNVALAALARGLHWGSSLSVLRSLPGLRHAPDITSFGTVANACKRAGNLALAKKLLDEAQRSEGLTVSATIFGAVLAGCTWATASALLQSARAASVEADAALANAAASACEQHGAWQTATRLFLFLGQAVDTLTIGAATAACAVVGAWVAALGLLFYGSWRALPSGPVSRAAAAAAARQVGRWHQVVALLTWCEIDKDRRLDIPGAMLAASCLEDLPPPPSPPRLDSPSLKPSLAAVQLRELLQAGSFAFRSEVRPQRSVRALPSESPVHSPLQLGRASAPWLEQALRSPSPFGSVSATPPSQPASLSLSAFEVVSVATAPPSGSVRPRSLAAASSFASSPTPGISPTPAACPRRWADGRPNSAYRPRGFDEVRPCSASSIFSFSPPPVSSALPAPPLPRGTLPAHLLPPVARVPFTAAPCPHSGAPLQPVSPSSVHFPPVAAPAPKAGVALSTAGRVHSAMVALSARWVAFLCALASASALFVDCQASSNPEAHMTRSIAKFAPSTLERYFDQWSSWSRHCELAGFHPASPPPGFLPDWIASRASAQGLATAPLKALAWMCKTAGLPALRDALSSPLCRAFSVASAPSEHRESLPLSLSFVVWLEQSVLDPGTSPAQVLRLGFVLVCVWASLRWGDSIWVPPARLQYQLSVQALVGVSVRTKTTKRGMPWGLLAHGFLGSPASSWALRFLSCLRQAVSDTLALQPSRALDFLPAVLSGSESRPLISEPWDRERFVPWLRDLLCQHWSLHSREPLPPVFSLIAAQSLKATMLSWARQLSIESDARRIQGHHRLSGADRSVALYSRGDIIPMVRLQARVVAAFRSGFRPLQPVARGLVAPLDDFPVVLPSGSLPSLDSAALPPDCLPDVAVPPPVSSPPAPADPPPPLPTLPGPSVPACQDDLVSLSSEESDAPPADQDEVEDWEADLVEKAAIKAASAAPWLVHNPRSNVVHFAQTCTSDTLRSIRMLRQDGSPVHVRPACGAQTCQMIPGPLLSAPPAGSVICLRGACFSRLSQLD</sequence>
<dbReference type="GO" id="GO:0003677">
    <property type="term" value="F:DNA binding"/>
    <property type="evidence" value="ECO:0007669"/>
    <property type="project" value="InterPro"/>
</dbReference>
<comment type="caution">
    <text evidence="3">The sequence shown here is derived from an EMBL/GenBank/DDBJ whole genome shotgun (WGS) entry which is preliminary data.</text>
</comment>
<dbReference type="EMBL" id="LSRX01000725">
    <property type="protein sequence ID" value="OLP90162.1"/>
    <property type="molecule type" value="Genomic_DNA"/>
</dbReference>
<dbReference type="PANTHER" id="PTHR13361">
    <property type="entry name" value="WW DOMAIN-BINDING PROTEIN 11"/>
    <property type="match status" value="1"/>
</dbReference>
<dbReference type="InterPro" id="IPR043502">
    <property type="entry name" value="DNA/RNA_pol_sf"/>
</dbReference>
<feature type="compositionally biased region" description="Basic and acidic residues" evidence="2">
    <location>
        <begin position="1877"/>
        <end position="1887"/>
    </location>
</feature>
<feature type="region of interest" description="Disordered" evidence="2">
    <location>
        <begin position="1876"/>
        <end position="1902"/>
    </location>
</feature>
<feature type="compositionally biased region" description="Basic residues" evidence="2">
    <location>
        <begin position="2345"/>
        <end position="2361"/>
    </location>
</feature>
<dbReference type="GO" id="GO:0005681">
    <property type="term" value="C:spliceosomal complex"/>
    <property type="evidence" value="ECO:0007669"/>
    <property type="project" value="TreeGrafter"/>
</dbReference>
<organism evidence="3 4">
    <name type="scientific">Symbiodinium microadriaticum</name>
    <name type="common">Dinoflagellate</name>
    <name type="synonym">Zooxanthella microadriatica</name>
    <dbReference type="NCBI Taxonomy" id="2951"/>
    <lineage>
        <taxon>Eukaryota</taxon>
        <taxon>Sar</taxon>
        <taxon>Alveolata</taxon>
        <taxon>Dinophyceae</taxon>
        <taxon>Suessiales</taxon>
        <taxon>Symbiodiniaceae</taxon>
        <taxon>Symbiodinium</taxon>
    </lineage>
</organism>
<dbReference type="SUPFAM" id="SSF56672">
    <property type="entry name" value="DNA/RNA polymerases"/>
    <property type="match status" value="1"/>
</dbReference>
<dbReference type="GO" id="GO:0015074">
    <property type="term" value="P:DNA integration"/>
    <property type="evidence" value="ECO:0007669"/>
    <property type="project" value="InterPro"/>
</dbReference>
<dbReference type="InterPro" id="IPR013762">
    <property type="entry name" value="Integrase-like_cat_sf"/>
</dbReference>
<proteinExistence type="predicted"/>
<feature type="compositionally biased region" description="Low complexity" evidence="2">
    <location>
        <begin position="3556"/>
        <end position="3568"/>
    </location>
</feature>
<feature type="compositionally biased region" description="Basic and acidic residues" evidence="2">
    <location>
        <begin position="2334"/>
        <end position="2344"/>
    </location>
</feature>
<feature type="region of interest" description="Disordered" evidence="2">
    <location>
        <begin position="2073"/>
        <end position="2146"/>
    </location>
</feature>
<keyword evidence="4" id="KW-1185">Reference proteome</keyword>
<reference evidence="3 4" key="1">
    <citation type="submission" date="2016-02" db="EMBL/GenBank/DDBJ databases">
        <title>Genome analysis of coral dinoflagellate symbionts highlights evolutionary adaptations to a symbiotic lifestyle.</title>
        <authorList>
            <person name="Aranda M."/>
            <person name="Li Y."/>
            <person name="Liew Y.J."/>
            <person name="Baumgarten S."/>
            <person name="Simakov O."/>
            <person name="Wilson M."/>
            <person name="Piel J."/>
            <person name="Ashoor H."/>
            <person name="Bougouffa S."/>
            <person name="Bajic V.B."/>
            <person name="Ryu T."/>
            <person name="Ravasi T."/>
            <person name="Bayer T."/>
            <person name="Micklem G."/>
            <person name="Kim H."/>
            <person name="Bhak J."/>
            <person name="Lajeunesse T.C."/>
            <person name="Voolstra C.R."/>
        </authorList>
    </citation>
    <scope>NUCLEOTIDE SEQUENCE [LARGE SCALE GENOMIC DNA]</scope>
    <source>
        <strain evidence="3 4">CCMP2467</strain>
    </source>
</reference>
<feature type="compositionally biased region" description="Gly residues" evidence="2">
    <location>
        <begin position="591"/>
        <end position="601"/>
    </location>
</feature>
<dbReference type="InterPro" id="IPR011010">
    <property type="entry name" value="DNA_brk_join_enz"/>
</dbReference>
<dbReference type="Gene3D" id="1.25.40.10">
    <property type="entry name" value="Tetratricopeptide repeat domain"/>
    <property type="match status" value="1"/>
</dbReference>
<feature type="compositionally biased region" description="Low complexity" evidence="2">
    <location>
        <begin position="602"/>
        <end position="616"/>
    </location>
</feature>
<dbReference type="OrthoDB" id="445734at2759"/>
<dbReference type="SUPFAM" id="SSF56349">
    <property type="entry name" value="DNA breaking-rejoining enzymes"/>
    <property type="match status" value="1"/>
</dbReference>
<dbReference type="InterPro" id="IPR011990">
    <property type="entry name" value="TPR-like_helical_dom_sf"/>
</dbReference>
<dbReference type="PANTHER" id="PTHR13361:SF1">
    <property type="entry name" value="WW DOMAIN-BINDING PROTEIN 11"/>
    <property type="match status" value="1"/>
</dbReference>
<feature type="region of interest" description="Disordered" evidence="2">
    <location>
        <begin position="584"/>
        <end position="619"/>
    </location>
</feature>
<feature type="region of interest" description="Disordered" evidence="2">
    <location>
        <begin position="1030"/>
        <end position="1054"/>
    </location>
</feature>
<feature type="region of interest" description="Disordered" evidence="2">
    <location>
        <begin position="1948"/>
        <end position="2060"/>
    </location>
</feature>
<feature type="region of interest" description="Disordered" evidence="2">
    <location>
        <begin position="66"/>
        <end position="144"/>
    </location>
</feature>
<feature type="region of interest" description="Disordered" evidence="2">
    <location>
        <begin position="2996"/>
        <end position="3020"/>
    </location>
</feature>
<keyword evidence="1" id="KW-0233">DNA recombination</keyword>
<feature type="compositionally biased region" description="Basic residues" evidence="2">
    <location>
        <begin position="899"/>
        <end position="911"/>
    </location>
</feature>
<feature type="region of interest" description="Disordered" evidence="2">
    <location>
        <begin position="2292"/>
        <end position="2391"/>
    </location>
</feature>
<evidence type="ECO:0000256" key="1">
    <source>
        <dbReference type="ARBA" id="ARBA00023172"/>
    </source>
</evidence>
<dbReference type="Proteomes" id="UP000186817">
    <property type="component" value="Unassembled WGS sequence"/>
</dbReference>
<feature type="compositionally biased region" description="Basic and acidic residues" evidence="2">
    <location>
        <begin position="1965"/>
        <end position="1975"/>
    </location>
</feature>
<feature type="compositionally biased region" description="Basic and acidic residues" evidence="2">
    <location>
        <begin position="2089"/>
        <end position="2102"/>
    </location>
</feature>
<gene>
    <name evidence="3" type="ORF">AK812_SmicGene28271</name>
</gene>
<evidence type="ECO:0000313" key="4">
    <source>
        <dbReference type="Proteomes" id="UP000186817"/>
    </source>
</evidence>
<feature type="region of interest" description="Disordered" evidence="2">
    <location>
        <begin position="3527"/>
        <end position="3581"/>
    </location>
</feature>
<feature type="compositionally biased region" description="Low complexity" evidence="2">
    <location>
        <begin position="1977"/>
        <end position="1987"/>
    </location>
</feature>